<dbReference type="PANTHER" id="PTHR45947">
    <property type="entry name" value="SULFOQUINOVOSYL TRANSFERASE SQD2"/>
    <property type="match status" value="1"/>
</dbReference>
<keyword evidence="3" id="KW-0808">Transferase</keyword>
<organism evidence="3 4">
    <name type="scientific">Halobaculum roseum</name>
    <dbReference type="NCBI Taxonomy" id="2175149"/>
    <lineage>
        <taxon>Archaea</taxon>
        <taxon>Methanobacteriati</taxon>
        <taxon>Methanobacteriota</taxon>
        <taxon>Stenosarchaea group</taxon>
        <taxon>Halobacteria</taxon>
        <taxon>Halobacteriales</taxon>
        <taxon>Haloferacaceae</taxon>
        <taxon>Halobaculum</taxon>
    </lineage>
</organism>
<dbReference type="EC" id="2.4.-.-" evidence="3"/>
<dbReference type="SUPFAM" id="SSF53756">
    <property type="entry name" value="UDP-Glycosyltransferase/glycogen phosphorylase"/>
    <property type="match status" value="1"/>
</dbReference>
<evidence type="ECO:0000256" key="1">
    <source>
        <dbReference type="SAM" id="MobiDB-lite"/>
    </source>
</evidence>
<dbReference type="PANTHER" id="PTHR45947:SF14">
    <property type="entry name" value="SLL1723 PROTEIN"/>
    <property type="match status" value="1"/>
</dbReference>
<dbReference type="Proteomes" id="UP001589595">
    <property type="component" value="Unassembled WGS sequence"/>
</dbReference>
<dbReference type="InterPro" id="IPR001296">
    <property type="entry name" value="Glyco_trans_1"/>
</dbReference>
<dbReference type="InterPro" id="IPR050194">
    <property type="entry name" value="Glycosyltransferase_grp1"/>
</dbReference>
<reference evidence="3" key="1">
    <citation type="submission" date="2024-09" db="EMBL/GenBank/DDBJ databases">
        <authorList>
            <person name="Sun Q."/>
        </authorList>
    </citation>
    <scope>NUCLEOTIDE SEQUENCE [LARGE SCALE GENOMIC DNA]</scope>
    <source>
        <strain evidence="3">JCM 31273</strain>
    </source>
</reference>
<evidence type="ECO:0000259" key="2">
    <source>
        <dbReference type="Pfam" id="PF00534"/>
    </source>
</evidence>
<evidence type="ECO:0000313" key="3">
    <source>
        <dbReference type="EMBL" id="MFB9824243.1"/>
    </source>
</evidence>
<dbReference type="RefSeq" id="WP_222922608.1">
    <property type="nucleotide sequence ID" value="NZ_CP082286.1"/>
</dbReference>
<dbReference type="Gene3D" id="3.40.50.2000">
    <property type="entry name" value="Glycogen Phosphorylase B"/>
    <property type="match status" value="2"/>
</dbReference>
<protein>
    <submittedName>
        <fullName evidence="3">Glycosyltransferase family 4 protein</fullName>
        <ecNumber evidence="3">2.4.-.-</ecNumber>
    </submittedName>
</protein>
<sequence>MASGSGIGIVRIPPPDDEQDASEKAIRNIANLSIETYDSVIIFDDISVKHQSITVDPVQKSDSDSVLLSIFFNLYFQIKLSKSIIDHRDDLDTTFWHIGGYRLIFPMIVSKSTGHDIIIAVTGKPTKGFKNESSWGRWGKLLAFLSYFFERTAYRIADRIVVFSEAMVEYNLLEDFEYKTHKLRFNYESIPDSPSPITDRDNVIVFLGRIIELKGADKLAKAIEILMKKESCSIDRVLFIGDGNIRADLESKLNSNPQTSDVIEFTGWVSRKRAMEILEDAKIFALPSKSEGLPKALQEAMARGVIPVVSPAGSIPDIIQDHENGVLLADDNPETIAAAIEEVLAAEQSLYSKKAIQTIESEFSKEEILKRFKAVVRFQEENC</sequence>
<dbReference type="EMBL" id="JBHMAJ010000006">
    <property type="protein sequence ID" value="MFB9824243.1"/>
    <property type="molecule type" value="Genomic_DNA"/>
</dbReference>
<keyword evidence="3" id="KW-0328">Glycosyltransferase</keyword>
<dbReference type="GeneID" id="67209925"/>
<gene>
    <name evidence="3" type="ORF">ACFFOL_08680</name>
</gene>
<dbReference type="GO" id="GO:0016757">
    <property type="term" value="F:glycosyltransferase activity"/>
    <property type="evidence" value="ECO:0007669"/>
    <property type="project" value="UniProtKB-KW"/>
</dbReference>
<evidence type="ECO:0000313" key="4">
    <source>
        <dbReference type="Proteomes" id="UP001589595"/>
    </source>
</evidence>
<name>A0ABD5MK96_9EURY</name>
<dbReference type="Pfam" id="PF00534">
    <property type="entry name" value="Glycos_transf_1"/>
    <property type="match status" value="1"/>
</dbReference>
<keyword evidence="4" id="KW-1185">Reference proteome</keyword>
<comment type="caution">
    <text evidence="3">The sequence shown here is derived from an EMBL/GenBank/DDBJ whole genome shotgun (WGS) entry which is preliminary data.</text>
</comment>
<proteinExistence type="predicted"/>
<dbReference type="CDD" id="cd03801">
    <property type="entry name" value="GT4_PimA-like"/>
    <property type="match status" value="1"/>
</dbReference>
<feature type="domain" description="Glycosyl transferase family 1" evidence="2">
    <location>
        <begin position="196"/>
        <end position="347"/>
    </location>
</feature>
<feature type="region of interest" description="Disordered" evidence="1">
    <location>
        <begin position="1"/>
        <end position="20"/>
    </location>
</feature>
<accession>A0ABD5MK96</accession>
<dbReference type="AlphaFoldDB" id="A0ABD5MK96"/>